<dbReference type="AlphaFoldDB" id="A0A8C6HGW8"/>
<evidence type="ECO:0000313" key="2">
    <source>
        <dbReference type="Proteomes" id="UP000694415"/>
    </source>
</evidence>
<protein>
    <submittedName>
        <fullName evidence="1">Uncharacterized protein</fullName>
    </submittedName>
</protein>
<accession>A0A8C6HGW8</accession>
<sequence length="113" mass="12177">MESSSTVEARSHSLTLRVNGACGSPIYRAHRPSSPRGLVTHTVEKFSACSQAVTSSGFELRRSIGAWNQGALEVRGHPILQTYTASCIGSLLLRSHQDAYLTFWLPSSAGTLT</sequence>
<organism evidence="1 2">
    <name type="scientific">Mus spicilegus</name>
    <name type="common">Mound-building mouse</name>
    <dbReference type="NCBI Taxonomy" id="10103"/>
    <lineage>
        <taxon>Eukaryota</taxon>
        <taxon>Metazoa</taxon>
        <taxon>Chordata</taxon>
        <taxon>Craniata</taxon>
        <taxon>Vertebrata</taxon>
        <taxon>Euteleostomi</taxon>
        <taxon>Mammalia</taxon>
        <taxon>Eutheria</taxon>
        <taxon>Euarchontoglires</taxon>
        <taxon>Glires</taxon>
        <taxon>Rodentia</taxon>
        <taxon>Myomorpha</taxon>
        <taxon>Muroidea</taxon>
        <taxon>Muridae</taxon>
        <taxon>Murinae</taxon>
        <taxon>Mus</taxon>
        <taxon>Mus</taxon>
    </lineage>
</organism>
<proteinExistence type="predicted"/>
<dbReference type="Ensembl" id="ENSMSIT00000027451.1">
    <property type="protein sequence ID" value="ENSMSIP00000021772.1"/>
    <property type="gene ID" value="ENSMSIG00000018502.1"/>
</dbReference>
<dbReference type="GeneTree" id="ENSGT01140000286830"/>
<reference evidence="1" key="2">
    <citation type="submission" date="2025-09" db="UniProtKB">
        <authorList>
            <consortium name="Ensembl"/>
        </authorList>
    </citation>
    <scope>IDENTIFICATION</scope>
</reference>
<keyword evidence="2" id="KW-1185">Reference proteome</keyword>
<dbReference type="Proteomes" id="UP000694415">
    <property type="component" value="Unplaced"/>
</dbReference>
<evidence type="ECO:0000313" key="1">
    <source>
        <dbReference type="Ensembl" id="ENSMSIP00000021772.1"/>
    </source>
</evidence>
<name>A0A8C6HGW8_MUSSI</name>
<reference evidence="1" key="1">
    <citation type="submission" date="2025-08" db="UniProtKB">
        <authorList>
            <consortium name="Ensembl"/>
        </authorList>
    </citation>
    <scope>IDENTIFICATION</scope>
</reference>